<dbReference type="AlphaFoldDB" id="A0AAV3PAS6"/>
<dbReference type="Proteomes" id="UP001454036">
    <property type="component" value="Unassembled WGS sequence"/>
</dbReference>
<name>A0AAV3PAS6_LITER</name>
<keyword evidence="3" id="KW-1185">Reference proteome</keyword>
<protein>
    <submittedName>
        <fullName evidence="2">Uncharacterized protein</fullName>
    </submittedName>
</protein>
<sequence length="145" mass="16724">MELFNMMYNVIFYRKKIDNVDPSRWHKLWFLVKEGFGYEVPIRWSLSNTTLSAETTKVLNPTGISWWKVSLTPFLPRCSLIKALMEEATLTERFEVSVLAKKPKPWRNASISSDDPETSLPQVNDPPPIFISLPDRSSPEPIRGL</sequence>
<accession>A0AAV3PAS6</accession>
<gene>
    <name evidence="2" type="ORF">LIER_08076</name>
</gene>
<dbReference type="EMBL" id="BAABME010001284">
    <property type="protein sequence ID" value="GAA0148704.1"/>
    <property type="molecule type" value="Genomic_DNA"/>
</dbReference>
<organism evidence="2 3">
    <name type="scientific">Lithospermum erythrorhizon</name>
    <name type="common">Purple gromwell</name>
    <name type="synonym">Lithospermum officinale var. erythrorhizon</name>
    <dbReference type="NCBI Taxonomy" id="34254"/>
    <lineage>
        <taxon>Eukaryota</taxon>
        <taxon>Viridiplantae</taxon>
        <taxon>Streptophyta</taxon>
        <taxon>Embryophyta</taxon>
        <taxon>Tracheophyta</taxon>
        <taxon>Spermatophyta</taxon>
        <taxon>Magnoliopsida</taxon>
        <taxon>eudicotyledons</taxon>
        <taxon>Gunneridae</taxon>
        <taxon>Pentapetalae</taxon>
        <taxon>asterids</taxon>
        <taxon>lamiids</taxon>
        <taxon>Boraginales</taxon>
        <taxon>Boraginaceae</taxon>
        <taxon>Boraginoideae</taxon>
        <taxon>Lithospermeae</taxon>
        <taxon>Lithospermum</taxon>
    </lineage>
</organism>
<comment type="caution">
    <text evidence="2">The sequence shown here is derived from an EMBL/GenBank/DDBJ whole genome shotgun (WGS) entry which is preliminary data.</text>
</comment>
<reference evidence="2 3" key="1">
    <citation type="submission" date="2024-01" db="EMBL/GenBank/DDBJ databases">
        <title>The complete chloroplast genome sequence of Lithospermum erythrorhizon: insights into the phylogenetic relationship among Boraginaceae species and the maternal lineages of purple gromwells.</title>
        <authorList>
            <person name="Okada T."/>
            <person name="Watanabe K."/>
        </authorList>
    </citation>
    <scope>NUCLEOTIDE SEQUENCE [LARGE SCALE GENOMIC DNA]</scope>
</reference>
<evidence type="ECO:0000313" key="2">
    <source>
        <dbReference type="EMBL" id="GAA0148704.1"/>
    </source>
</evidence>
<feature type="region of interest" description="Disordered" evidence="1">
    <location>
        <begin position="105"/>
        <end position="145"/>
    </location>
</feature>
<evidence type="ECO:0000256" key="1">
    <source>
        <dbReference type="SAM" id="MobiDB-lite"/>
    </source>
</evidence>
<evidence type="ECO:0000313" key="3">
    <source>
        <dbReference type="Proteomes" id="UP001454036"/>
    </source>
</evidence>
<proteinExistence type="predicted"/>